<evidence type="ECO:0000313" key="3">
    <source>
        <dbReference type="Proteomes" id="UP000694892"/>
    </source>
</evidence>
<accession>A0A974DEX6</accession>
<reference evidence="3" key="1">
    <citation type="journal article" date="2016" name="Nature">
        <title>Genome evolution in the allotetraploid frog Xenopus laevis.</title>
        <authorList>
            <person name="Session A.M."/>
            <person name="Uno Y."/>
            <person name="Kwon T."/>
            <person name="Chapman J.A."/>
            <person name="Toyoda A."/>
            <person name="Takahashi S."/>
            <person name="Fukui A."/>
            <person name="Hikosaka A."/>
            <person name="Suzuki A."/>
            <person name="Kondo M."/>
            <person name="van Heeringen S.J."/>
            <person name="Quigley I."/>
            <person name="Heinz S."/>
            <person name="Ogino H."/>
            <person name="Ochi H."/>
            <person name="Hellsten U."/>
            <person name="Lyons J.B."/>
            <person name="Simakov O."/>
            <person name="Putnam N."/>
            <person name="Stites J."/>
            <person name="Kuroki Y."/>
            <person name="Tanaka T."/>
            <person name="Michiue T."/>
            <person name="Watanabe M."/>
            <person name="Bogdanovic O."/>
            <person name="Lister R."/>
            <person name="Georgiou G."/>
            <person name="Paranjpe S.S."/>
            <person name="van Kruijsbergen I."/>
            <person name="Shu S."/>
            <person name="Carlson J."/>
            <person name="Kinoshita T."/>
            <person name="Ohta Y."/>
            <person name="Mawaribuchi S."/>
            <person name="Jenkins J."/>
            <person name="Grimwood J."/>
            <person name="Schmutz J."/>
            <person name="Mitros T."/>
            <person name="Mozaffari S.V."/>
            <person name="Suzuki Y."/>
            <person name="Haramoto Y."/>
            <person name="Yamamoto T.S."/>
            <person name="Takagi C."/>
            <person name="Heald R."/>
            <person name="Miller K."/>
            <person name="Haudenschild C."/>
            <person name="Kitzman J."/>
            <person name="Nakayama T."/>
            <person name="Izutsu Y."/>
            <person name="Robert J."/>
            <person name="Fortriede J."/>
            <person name="Burns K."/>
            <person name="Lotay V."/>
            <person name="Karimi K."/>
            <person name="Yasuoka Y."/>
            <person name="Dichmann D.S."/>
            <person name="Flajnik M.F."/>
            <person name="Houston D.W."/>
            <person name="Shendure J."/>
            <person name="DuPasquier L."/>
            <person name="Vize P.D."/>
            <person name="Zorn A.M."/>
            <person name="Ito M."/>
            <person name="Marcotte E.M."/>
            <person name="Wallingford J.B."/>
            <person name="Ito Y."/>
            <person name="Asashima M."/>
            <person name="Ueno N."/>
            <person name="Matsuda Y."/>
            <person name="Veenstra G.J."/>
            <person name="Fujiyama A."/>
            <person name="Harland R.M."/>
            <person name="Taira M."/>
            <person name="Rokhsar D.S."/>
        </authorList>
    </citation>
    <scope>NUCLEOTIDE SEQUENCE [LARGE SCALE GENOMIC DNA]</scope>
    <source>
        <strain evidence="3">J</strain>
    </source>
</reference>
<sequence length="84" mass="9112">MRLMEFSTSVGDSCSGAARESSNTAGQSSHQALNRGGRKLVPVISRRGGARTLRPEKKNCFLISSHQWPHKAHQAQCPVQLPAT</sequence>
<feature type="compositionally biased region" description="Polar residues" evidence="1">
    <location>
        <begin position="1"/>
        <end position="12"/>
    </location>
</feature>
<dbReference type="AlphaFoldDB" id="A0A974DEX6"/>
<name>A0A974DEX6_XENLA</name>
<dbReference type="Proteomes" id="UP000694892">
    <property type="component" value="Chromosome 3L"/>
</dbReference>
<protein>
    <submittedName>
        <fullName evidence="2">Uncharacterized protein</fullName>
    </submittedName>
</protein>
<feature type="compositionally biased region" description="Polar residues" evidence="1">
    <location>
        <begin position="20"/>
        <end position="32"/>
    </location>
</feature>
<dbReference type="EMBL" id="CM004470">
    <property type="protein sequence ID" value="OCT89771.1"/>
    <property type="molecule type" value="Genomic_DNA"/>
</dbReference>
<gene>
    <name evidence="2" type="ORF">XELAEV_18018384mg</name>
</gene>
<organism evidence="2 3">
    <name type="scientific">Xenopus laevis</name>
    <name type="common">African clawed frog</name>
    <dbReference type="NCBI Taxonomy" id="8355"/>
    <lineage>
        <taxon>Eukaryota</taxon>
        <taxon>Metazoa</taxon>
        <taxon>Chordata</taxon>
        <taxon>Craniata</taxon>
        <taxon>Vertebrata</taxon>
        <taxon>Euteleostomi</taxon>
        <taxon>Amphibia</taxon>
        <taxon>Batrachia</taxon>
        <taxon>Anura</taxon>
        <taxon>Pipoidea</taxon>
        <taxon>Pipidae</taxon>
        <taxon>Xenopodinae</taxon>
        <taxon>Xenopus</taxon>
        <taxon>Xenopus</taxon>
    </lineage>
</organism>
<evidence type="ECO:0000256" key="1">
    <source>
        <dbReference type="SAM" id="MobiDB-lite"/>
    </source>
</evidence>
<feature type="region of interest" description="Disordered" evidence="1">
    <location>
        <begin position="1"/>
        <end position="40"/>
    </location>
</feature>
<proteinExistence type="predicted"/>
<evidence type="ECO:0000313" key="2">
    <source>
        <dbReference type="EMBL" id="OCT89771.1"/>
    </source>
</evidence>